<gene>
    <name evidence="8" type="ORF">RFH51_13570</name>
</gene>
<evidence type="ECO:0000313" key="9">
    <source>
        <dbReference type="Proteomes" id="UP001243195"/>
    </source>
</evidence>
<feature type="transmembrane region" description="Helical" evidence="6">
    <location>
        <begin position="97"/>
        <end position="116"/>
    </location>
</feature>
<evidence type="ECO:0000256" key="6">
    <source>
        <dbReference type="SAM" id="Phobius"/>
    </source>
</evidence>
<feature type="transmembrane region" description="Helical" evidence="6">
    <location>
        <begin position="7"/>
        <end position="24"/>
    </location>
</feature>
<dbReference type="RefSeq" id="WP_308956827.1">
    <property type="nucleotide sequence ID" value="NZ_JAVICY010000023.1"/>
</dbReference>
<feature type="domain" description="EamA" evidence="7">
    <location>
        <begin position="149"/>
        <end position="281"/>
    </location>
</feature>
<evidence type="ECO:0000256" key="3">
    <source>
        <dbReference type="ARBA" id="ARBA00022692"/>
    </source>
</evidence>
<feature type="transmembrane region" description="Helical" evidence="6">
    <location>
        <begin position="212"/>
        <end position="231"/>
    </location>
</feature>
<evidence type="ECO:0000256" key="1">
    <source>
        <dbReference type="ARBA" id="ARBA00004141"/>
    </source>
</evidence>
<accession>A0AAW8JR40</accession>
<evidence type="ECO:0000256" key="5">
    <source>
        <dbReference type="ARBA" id="ARBA00023136"/>
    </source>
</evidence>
<dbReference type="SUPFAM" id="SSF103481">
    <property type="entry name" value="Multidrug resistance efflux transporter EmrE"/>
    <property type="match status" value="2"/>
</dbReference>
<feature type="transmembrane region" description="Helical" evidence="6">
    <location>
        <begin position="69"/>
        <end position="91"/>
    </location>
</feature>
<protein>
    <submittedName>
        <fullName evidence="8">DMT family transporter</fullName>
    </submittedName>
</protein>
<feature type="transmembrane region" description="Helical" evidence="6">
    <location>
        <begin position="123"/>
        <end position="140"/>
    </location>
</feature>
<feature type="transmembrane region" description="Helical" evidence="6">
    <location>
        <begin position="152"/>
        <end position="168"/>
    </location>
</feature>
<dbReference type="PANTHER" id="PTHR32322">
    <property type="entry name" value="INNER MEMBRANE TRANSPORTER"/>
    <property type="match status" value="1"/>
</dbReference>
<dbReference type="InterPro" id="IPR037185">
    <property type="entry name" value="EmrE-like"/>
</dbReference>
<comment type="caution">
    <text evidence="8">The sequence shown here is derived from an EMBL/GenBank/DDBJ whole genome shotgun (WGS) entry which is preliminary data.</text>
</comment>
<proteinExistence type="inferred from homology"/>
<comment type="similarity">
    <text evidence="2">Belongs to the EamA transporter family.</text>
</comment>
<comment type="subcellular location">
    <subcellularLocation>
        <location evidence="1">Membrane</location>
        <topology evidence="1">Multi-pass membrane protein</topology>
    </subcellularLocation>
</comment>
<keyword evidence="4 6" id="KW-1133">Transmembrane helix</keyword>
<name>A0AAW8JR40_9GAMM</name>
<feature type="transmembrane region" description="Helical" evidence="6">
    <location>
        <begin position="180"/>
        <end position="200"/>
    </location>
</feature>
<organism evidence="8 9">
    <name type="scientific">Acinetobacter gerneri</name>
    <dbReference type="NCBI Taxonomy" id="202952"/>
    <lineage>
        <taxon>Bacteria</taxon>
        <taxon>Pseudomonadati</taxon>
        <taxon>Pseudomonadota</taxon>
        <taxon>Gammaproteobacteria</taxon>
        <taxon>Moraxellales</taxon>
        <taxon>Moraxellaceae</taxon>
        <taxon>Acinetobacter</taxon>
    </lineage>
</organism>
<evidence type="ECO:0000256" key="4">
    <source>
        <dbReference type="ARBA" id="ARBA00022989"/>
    </source>
</evidence>
<sequence>MNKTNLGLIYGCIGVVIFAGSMPATRIAINGFSPEYLTILRATIAGLIALFCLIVFCRSTPNKQQFKSLIIVALGVVIGFPLFTALALQTISAARSVVFIGILPLSTAIFAVIRAHEKPKIQFWLFALLGCFFVVFFMLNQAESTSLNIGDLYMLCAIVACGFGYAEGGKLSKDLAGWQVISWALVITLPFMLILSWVYLPANFDHVNYPEILALLYVSLFSMLIGFFFWYKGLALGGIAKIGQVQLIQPILGLILCAFLLHEYVSFQMMIISIAVIFCVAFAKKYA</sequence>
<evidence type="ECO:0000256" key="2">
    <source>
        <dbReference type="ARBA" id="ARBA00007362"/>
    </source>
</evidence>
<evidence type="ECO:0000313" key="8">
    <source>
        <dbReference type="EMBL" id="MDQ9072484.1"/>
    </source>
</evidence>
<feature type="transmembrane region" description="Helical" evidence="6">
    <location>
        <begin position="267"/>
        <end position="283"/>
    </location>
</feature>
<evidence type="ECO:0000259" key="7">
    <source>
        <dbReference type="Pfam" id="PF00892"/>
    </source>
</evidence>
<dbReference type="InterPro" id="IPR000620">
    <property type="entry name" value="EamA_dom"/>
</dbReference>
<keyword evidence="5 6" id="KW-0472">Membrane</keyword>
<dbReference type="AlphaFoldDB" id="A0AAW8JR40"/>
<dbReference type="EMBL" id="JAVIDA010000020">
    <property type="protein sequence ID" value="MDQ9072484.1"/>
    <property type="molecule type" value="Genomic_DNA"/>
</dbReference>
<keyword evidence="3 6" id="KW-0812">Transmembrane</keyword>
<dbReference type="Proteomes" id="UP001243195">
    <property type="component" value="Unassembled WGS sequence"/>
</dbReference>
<feature type="domain" description="EamA" evidence="7">
    <location>
        <begin position="6"/>
        <end position="137"/>
    </location>
</feature>
<dbReference type="InterPro" id="IPR050638">
    <property type="entry name" value="AA-Vitamin_Transporters"/>
</dbReference>
<reference evidence="8" key="1">
    <citation type="submission" date="2023-08" db="EMBL/GenBank/DDBJ databases">
        <title>Emergence of clinically-relevant ST2 carbapenem-resistant Acinetobacter baumannii strains in hospital sewages in Zhejiang, East of China.</title>
        <authorList>
            <person name="Kaichao C."/>
            <person name="Zhang R."/>
        </authorList>
    </citation>
    <scope>NUCLEOTIDE SEQUENCE</scope>
    <source>
        <strain evidence="8">M-SY-60</strain>
    </source>
</reference>
<feature type="transmembrane region" description="Helical" evidence="6">
    <location>
        <begin position="243"/>
        <end position="261"/>
    </location>
</feature>
<dbReference type="GO" id="GO:0016020">
    <property type="term" value="C:membrane"/>
    <property type="evidence" value="ECO:0007669"/>
    <property type="project" value="UniProtKB-SubCell"/>
</dbReference>
<dbReference type="PANTHER" id="PTHR32322:SF2">
    <property type="entry name" value="EAMA DOMAIN-CONTAINING PROTEIN"/>
    <property type="match status" value="1"/>
</dbReference>
<dbReference type="Pfam" id="PF00892">
    <property type="entry name" value="EamA"/>
    <property type="match status" value="2"/>
</dbReference>
<feature type="transmembrane region" description="Helical" evidence="6">
    <location>
        <begin position="36"/>
        <end position="57"/>
    </location>
</feature>